<evidence type="ECO:0000256" key="4">
    <source>
        <dbReference type="ARBA" id="ARBA00022989"/>
    </source>
</evidence>
<keyword evidence="9" id="KW-1185">Reference proteome</keyword>
<feature type="transmembrane region" description="Helical" evidence="6">
    <location>
        <begin position="120"/>
        <end position="139"/>
    </location>
</feature>
<evidence type="ECO:0000313" key="8">
    <source>
        <dbReference type="EMBL" id="MCP1675774.1"/>
    </source>
</evidence>
<dbReference type="AlphaFoldDB" id="A0AAE3G514"/>
<reference evidence="8" key="1">
    <citation type="submission" date="2022-03" db="EMBL/GenBank/DDBJ databases">
        <title>Genomic Encyclopedia of Type Strains, Phase III (KMG-III): the genomes of soil and plant-associated and newly described type strains.</title>
        <authorList>
            <person name="Whitman W."/>
        </authorList>
    </citation>
    <scope>NUCLEOTIDE SEQUENCE</scope>
    <source>
        <strain evidence="8">ANL 6-2</strain>
    </source>
</reference>
<name>A0AAE3G514_9GAMM</name>
<organism evidence="8 9">
    <name type="scientific">Natronocella acetinitrilica</name>
    <dbReference type="NCBI Taxonomy" id="414046"/>
    <lineage>
        <taxon>Bacteria</taxon>
        <taxon>Pseudomonadati</taxon>
        <taxon>Pseudomonadota</taxon>
        <taxon>Gammaproteobacteria</taxon>
        <taxon>Chromatiales</taxon>
        <taxon>Ectothiorhodospiraceae</taxon>
        <taxon>Natronocella</taxon>
    </lineage>
</organism>
<dbReference type="EMBL" id="JALJXV010000007">
    <property type="protein sequence ID" value="MCP1675774.1"/>
    <property type="molecule type" value="Genomic_DNA"/>
</dbReference>
<keyword evidence="3 6" id="KW-0812">Transmembrane</keyword>
<evidence type="ECO:0000313" key="9">
    <source>
        <dbReference type="Proteomes" id="UP001205843"/>
    </source>
</evidence>
<sequence length="160" mass="17481">MAAEDRRLVAEELGHFTGLPTGAAGYGGFWRRVAAALMDSVVLFVPLMLIESTLLAGNADPATATRWTTWDTLTLLASWLYWAGFHSSAYQATPGKLVMGLRVTDLQGQRISFLRATGRHLAEFLSAVLFLIGYIMVAFTRRKQGLHDLIAGTLVVRKAA</sequence>
<evidence type="ECO:0000256" key="5">
    <source>
        <dbReference type="ARBA" id="ARBA00023136"/>
    </source>
</evidence>
<keyword evidence="5 6" id="KW-0472">Membrane</keyword>
<feature type="domain" description="RDD" evidence="7">
    <location>
        <begin position="26"/>
        <end position="152"/>
    </location>
</feature>
<evidence type="ECO:0000256" key="6">
    <source>
        <dbReference type="SAM" id="Phobius"/>
    </source>
</evidence>
<dbReference type="Pfam" id="PF06271">
    <property type="entry name" value="RDD"/>
    <property type="match status" value="1"/>
</dbReference>
<dbReference type="PANTHER" id="PTHR36115:SF6">
    <property type="entry name" value="PROLINE-RICH ANTIGEN HOMOLOG"/>
    <property type="match status" value="1"/>
</dbReference>
<keyword evidence="2" id="KW-1003">Cell membrane</keyword>
<evidence type="ECO:0000256" key="1">
    <source>
        <dbReference type="ARBA" id="ARBA00004651"/>
    </source>
</evidence>
<proteinExistence type="predicted"/>
<protein>
    <submittedName>
        <fullName evidence="8">RDD family membrane protein YckC</fullName>
    </submittedName>
</protein>
<dbReference type="InterPro" id="IPR010432">
    <property type="entry name" value="RDD"/>
</dbReference>
<evidence type="ECO:0000259" key="7">
    <source>
        <dbReference type="Pfam" id="PF06271"/>
    </source>
</evidence>
<accession>A0AAE3G514</accession>
<evidence type="ECO:0000256" key="2">
    <source>
        <dbReference type="ARBA" id="ARBA00022475"/>
    </source>
</evidence>
<keyword evidence="4 6" id="KW-1133">Transmembrane helix</keyword>
<dbReference type="GO" id="GO:0005886">
    <property type="term" value="C:plasma membrane"/>
    <property type="evidence" value="ECO:0007669"/>
    <property type="project" value="UniProtKB-SubCell"/>
</dbReference>
<evidence type="ECO:0000256" key="3">
    <source>
        <dbReference type="ARBA" id="ARBA00022692"/>
    </source>
</evidence>
<dbReference type="InterPro" id="IPR051791">
    <property type="entry name" value="Pra-immunoreactive"/>
</dbReference>
<comment type="subcellular location">
    <subcellularLocation>
        <location evidence="1">Cell membrane</location>
        <topology evidence="1">Multi-pass membrane protein</topology>
    </subcellularLocation>
</comment>
<dbReference type="PANTHER" id="PTHR36115">
    <property type="entry name" value="PROLINE-RICH ANTIGEN HOMOLOG-RELATED"/>
    <property type="match status" value="1"/>
</dbReference>
<dbReference type="Proteomes" id="UP001205843">
    <property type="component" value="Unassembled WGS sequence"/>
</dbReference>
<comment type="caution">
    <text evidence="8">The sequence shown here is derived from an EMBL/GenBank/DDBJ whole genome shotgun (WGS) entry which is preliminary data.</text>
</comment>
<gene>
    <name evidence="8" type="ORF">J2T57_002929</name>
</gene>